<dbReference type="SMART" id="SM00066">
    <property type="entry name" value="GAL4"/>
    <property type="match status" value="1"/>
</dbReference>
<evidence type="ECO:0000256" key="3">
    <source>
        <dbReference type="SAM" id="MobiDB-lite"/>
    </source>
</evidence>
<dbReference type="InterPro" id="IPR001138">
    <property type="entry name" value="Zn2Cys6_DnaBD"/>
</dbReference>
<dbReference type="PANTHER" id="PTHR31001">
    <property type="entry name" value="UNCHARACTERIZED TRANSCRIPTIONAL REGULATORY PROTEIN"/>
    <property type="match status" value="1"/>
</dbReference>
<reference evidence="5 6" key="1">
    <citation type="journal article" date="2019" name="Nat. Ecol. Evol.">
        <title>Megaphylogeny resolves global patterns of mushroom evolution.</title>
        <authorList>
            <person name="Varga T."/>
            <person name="Krizsan K."/>
            <person name="Foldi C."/>
            <person name="Dima B."/>
            <person name="Sanchez-Garcia M."/>
            <person name="Sanchez-Ramirez S."/>
            <person name="Szollosi G.J."/>
            <person name="Szarkandi J.G."/>
            <person name="Papp V."/>
            <person name="Albert L."/>
            <person name="Andreopoulos W."/>
            <person name="Angelini C."/>
            <person name="Antonin V."/>
            <person name="Barry K.W."/>
            <person name="Bougher N.L."/>
            <person name="Buchanan P."/>
            <person name="Buyck B."/>
            <person name="Bense V."/>
            <person name="Catcheside P."/>
            <person name="Chovatia M."/>
            <person name="Cooper J."/>
            <person name="Damon W."/>
            <person name="Desjardin D."/>
            <person name="Finy P."/>
            <person name="Geml J."/>
            <person name="Haridas S."/>
            <person name="Hughes K."/>
            <person name="Justo A."/>
            <person name="Karasinski D."/>
            <person name="Kautmanova I."/>
            <person name="Kiss B."/>
            <person name="Kocsube S."/>
            <person name="Kotiranta H."/>
            <person name="LaButti K.M."/>
            <person name="Lechner B.E."/>
            <person name="Liimatainen K."/>
            <person name="Lipzen A."/>
            <person name="Lukacs Z."/>
            <person name="Mihaltcheva S."/>
            <person name="Morgado L.N."/>
            <person name="Niskanen T."/>
            <person name="Noordeloos M.E."/>
            <person name="Ohm R.A."/>
            <person name="Ortiz-Santana B."/>
            <person name="Ovrebo C."/>
            <person name="Racz N."/>
            <person name="Riley R."/>
            <person name="Savchenko A."/>
            <person name="Shiryaev A."/>
            <person name="Soop K."/>
            <person name="Spirin V."/>
            <person name="Szebenyi C."/>
            <person name="Tomsovsky M."/>
            <person name="Tulloss R.E."/>
            <person name="Uehling J."/>
            <person name="Grigoriev I.V."/>
            <person name="Vagvolgyi C."/>
            <person name="Papp T."/>
            <person name="Martin F.M."/>
            <person name="Miettinen O."/>
            <person name="Hibbett D.S."/>
            <person name="Nagy L.G."/>
        </authorList>
    </citation>
    <scope>NUCLEOTIDE SEQUENCE [LARGE SCALE GENOMIC DNA]</scope>
    <source>
        <strain evidence="5 6">CBS 962.96</strain>
    </source>
</reference>
<dbReference type="AlphaFoldDB" id="A0A4V4HHS7"/>
<comment type="subcellular location">
    <subcellularLocation>
        <location evidence="1">Nucleus</location>
    </subcellularLocation>
</comment>
<feature type="domain" description="Zn(2)-C6 fungal-type" evidence="4">
    <location>
        <begin position="62"/>
        <end position="91"/>
    </location>
</feature>
<organism evidence="5 6">
    <name type="scientific">Dendrothele bispora (strain CBS 962.96)</name>
    <dbReference type="NCBI Taxonomy" id="1314807"/>
    <lineage>
        <taxon>Eukaryota</taxon>
        <taxon>Fungi</taxon>
        <taxon>Dikarya</taxon>
        <taxon>Basidiomycota</taxon>
        <taxon>Agaricomycotina</taxon>
        <taxon>Agaricomycetes</taxon>
        <taxon>Agaricomycetidae</taxon>
        <taxon>Agaricales</taxon>
        <taxon>Agaricales incertae sedis</taxon>
        <taxon>Dendrothele</taxon>
    </lineage>
</organism>
<dbReference type="GO" id="GO:0000981">
    <property type="term" value="F:DNA-binding transcription factor activity, RNA polymerase II-specific"/>
    <property type="evidence" value="ECO:0007669"/>
    <property type="project" value="InterPro"/>
</dbReference>
<feature type="region of interest" description="Disordered" evidence="3">
    <location>
        <begin position="158"/>
        <end position="197"/>
    </location>
</feature>
<dbReference type="SUPFAM" id="SSF57701">
    <property type="entry name" value="Zn2/Cys6 DNA-binding domain"/>
    <property type="match status" value="1"/>
</dbReference>
<feature type="compositionally biased region" description="Polar residues" evidence="3">
    <location>
        <begin position="22"/>
        <end position="32"/>
    </location>
</feature>
<evidence type="ECO:0000256" key="1">
    <source>
        <dbReference type="ARBA" id="ARBA00004123"/>
    </source>
</evidence>
<evidence type="ECO:0000256" key="2">
    <source>
        <dbReference type="ARBA" id="ARBA00023242"/>
    </source>
</evidence>
<name>A0A4V4HHS7_DENBC</name>
<dbReference type="Proteomes" id="UP000297245">
    <property type="component" value="Unassembled WGS sequence"/>
</dbReference>
<accession>A0A4V4HHS7</accession>
<dbReference type="InterPro" id="IPR036864">
    <property type="entry name" value="Zn2-C6_fun-type_DNA-bd_sf"/>
</dbReference>
<keyword evidence="6" id="KW-1185">Reference proteome</keyword>
<dbReference type="CDD" id="cd00067">
    <property type="entry name" value="GAL4"/>
    <property type="match status" value="1"/>
</dbReference>
<keyword evidence="2" id="KW-0539">Nucleus</keyword>
<dbReference type="GO" id="GO:0008270">
    <property type="term" value="F:zinc ion binding"/>
    <property type="evidence" value="ECO:0007669"/>
    <property type="project" value="InterPro"/>
</dbReference>
<feature type="region of interest" description="Disordered" evidence="3">
    <location>
        <begin position="1"/>
        <end position="32"/>
    </location>
</feature>
<dbReference type="GO" id="GO:0005634">
    <property type="term" value="C:nucleus"/>
    <property type="evidence" value="ECO:0007669"/>
    <property type="project" value="UniProtKB-SubCell"/>
</dbReference>
<dbReference type="OrthoDB" id="424974at2759"/>
<evidence type="ECO:0000259" key="4">
    <source>
        <dbReference type="PROSITE" id="PS50048"/>
    </source>
</evidence>
<dbReference type="InterPro" id="IPR050613">
    <property type="entry name" value="Sec_Metabolite_Reg"/>
</dbReference>
<proteinExistence type="predicted"/>
<dbReference type="PROSITE" id="PS00463">
    <property type="entry name" value="ZN2_CY6_FUNGAL_1"/>
    <property type="match status" value="1"/>
</dbReference>
<sequence length="207" mass="22745">MSPSASDRVVDERPSKRARKGSTVSELAQSPQIPYASSQVDHIFISEENLASKKPGKKNPLSCCECRRLKLKCDRTFPCGSCKKRGVSDICPDGVLVSGKGTRFILANTEQLHEKINDMSGHIRKLEEALEQATAGSHPLLQPDMLNMKSTMELYKMTQPGKSEGPSNLPHPSGSHDRTPPSDIYHEHATPSHVSDKAVTVSHCVRF</sequence>
<dbReference type="EMBL" id="ML179062">
    <property type="protein sequence ID" value="THV03886.1"/>
    <property type="molecule type" value="Genomic_DNA"/>
</dbReference>
<dbReference type="PROSITE" id="PS50048">
    <property type="entry name" value="ZN2_CY6_FUNGAL_2"/>
    <property type="match status" value="1"/>
</dbReference>
<gene>
    <name evidence="5" type="ORF">K435DRAFT_240987</name>
</gene>
<dbReference type="PANTHER" id="PTHR31001:SF56">
    <property type="entry name" value="ZN(2)-C6 FUNGAL-TYPE DOMAIN-CONTAINING PROTEIN"/>
    <property type="match status" value="1"/>
</dbReference>
<evidence type="ECO:0000313" key="6">
    <source>
        <dbReference type="Proteomes" id="UP000297245"/>
    </source>
</evidence>
<feature type="compositionally biased region" description="Basic and acidic residues" evidence="3">
    <location>
        <begin position="174"/>
        <end position="196"/>
    </location>
</feature>
<evidence type="ECO:0000313" key="5">
    <source>
        <dbReference type="EMBL" id="THV03886.1"/>
    </source>
</evidence>
<protein>
    <recommendedName>
        <fullName evidence="4">Zn(2)-C6 fungal-type domain-containing protein</fullName>
    </recommendedName>
</protein>
<dbReference type="Pfam" id="PF00172">
    <property type="entry name" value="Zn_clus"/>
    <property type="match status" value="1"/>
</dbReference>
<dbReference type="Gene3D" id="4.10.240.10">
    <property type="entry name" value="Zn(2)-C6 fungal-type DNA-binding domain"/>
    <property type="match status" value="1"/>
</dbReference>